<proteinExistence type="predicted"/>
<dbReference type="AlphaFoldDB" id="A0A1S8DF44"/>
<reference evidence="2 3" key="1">
    <citation type="submission" date="2017-01" db="EMBL/GenBank/DDBJ databases">
        <title>Draft genome sequence of Pseudomonas pachastrellae type strain CCUG 46540T from a deep sea.</title>
        <authorList>
            <person name="Gomila M."/>
            <person name="Mulet M."/>
            <person name="Lalucat J."/>
            <person name="Garcia-Valdes E."/>
        </authorList>
    </citation>
    <scope>NUCLEOTIDE SEQUENCE [LARGE SCALE GENOMIC DNA]</scope>
    <source>
        <strain evidence="2 3">CCUG 46540</strain>
    </source>
</reference>
<feature type="transmembrane region" description="Helical" evidence="1">
    <location>
        <begin position="112"/>
        <end position="131"/>
    </location>
</feature>
<dbReference type="RefSeq" id="WP_139056971.1">
    <property type="nucleotide sequence ID" value="NZ_FOUD01000020.1"/>
</dbReference>
<accession>A0A1S8DF44</accession>
<feature type="transmembrane region" description="Helical" evidence="1">
    <location>
        <begin position="58"/>
        <end position="75"/>
    </location>
</feature>
<evidence type="ECO:0008006" key="4">
    <source>
        <dbReference type="Google" id="ProtNLM"/>
    </source>
</evidence>
<feature type="transmembrane region" description="Helical" evidence="1">
    <location>
        <begin position="186"/>
        <end position="203"/>
    </location>
</feature>
<organism evidence="2 3">
    <name type="scientific">Halopseudomonas pachastrellae</name>
    <dbReference type="NCBI Taxonomy" id="254161"/>
    <lineage>
        <taxon>Bacteria</taxon>
        <taxon>Pseudomonadati</taxon>
        <taxon>Pseudomonadota</taxon>
        <taxon>Gammaproteobacteria</taxon>
        <taxon>Pseudomonadales</taxon>
        <taxon>Pseudomonadaceae</taxon>
        <taxon>Halopseudomonas</taxon>
    </lineage>
</organism>
<dbReference type="STRING" id="254161.SAMN05216256_12020"/>
<feature type="transmembrane region" description="Helical" evidence="1">
    <location>
        <begin position="232"/>
        <end position="253"/>
    </location>
</feature>
<evidence type="ECO:0000313" key="3">
    <source>
        <dbReference type="Proteomes" id="UP000242847"/>
    </source>
</evidence>
<keyword evidence="3" id="KW-1185">Reference proteome</keyword>
<dbReference type="Proteomes" id="UP000242847">
    <property type="component" value="Unassembled WGS sequence"/>
</dbReference>
<gene>
    <name evidence="2" type="ORF">BXT89_09945</name>
</gene>
<keyword evidence="1" id="KW-0812">Transmembrane</keyword>
<protein>
    <recommendedName>
        <fullName evidence="4">O-antigen polymerase</fullName>
    </recommendedName>
</protein>
<feature type="transmembrane region" description="Helical" evidence="1">
    <location>
        <begin position="353"/>
        <end position="379"/>
    </location>
</feature>
<feature type="transmembrane region" description="Helical" evidence="1">
    <location>
        <begin position="319"/>
        <end position="341"/>
    </location>
</feature>
<dbReference type="OrthoDB" id="7033639at2"/>
<sequence length="388" mass="45013">MKNNTIKAGTIIGLSSILICLDSLLKINLGSFHLQLGVATILLASPLIFLSLKSEPTTLDATYFVLLIYICLNFPFAINKDVFLTGLSYVLIFTILYKTIGRVSRFINWERVSTFALLTLIITGFFQYSLINIFDHQLELRGIDASYYQHKGNLGYRMRGFFLEPNWFGLTLFSWSFLFIYKKASFSTIDFLILLLTAVCIYLSENRLIYILYLYIITMFFFSKRAESLSKLVPVLSVSVAIFIYILLSISGLDLTDRSAAARTYTMAQTWNVWIESSLIEKIFGYGFSNWGYYSNLWELSWSNYRFDQALTRRDNAEIYVFLFEMGLASIILFMVDLFFIGKKSKKPILPIFISSIYISSFFYPIFNFLFYLIPMMVVRHEILKKNQ</sequence>
<name>A0A1S8DF44_9GAMM</name>
<keyword evidence="1" id="KW-1133">Transmembrane helix</keyword>
<evidence type="ECO:0000256" key="1">
    <source>
        <dbReference type="SAM" id="Phobius"/>
    </source>
</evidence>
<comment type="caution">
    <text evidence="2">The sequence shown here is derived from an EMBL/GenBank/DDBJ whole genome shotgun (WGS) entry which is preliminary data.</text>
</comment>
<evidence type="ECO:0000313" key="2">
    <source>
        <dbReference type="EMBL" id="ONM44055.1"/>
    </source>
</evidence>
<feature type="transmembrane region" description="Helical" evidence="1">
    <location>
        <begin position="161"/>
        <end position="180"/>
    </location>
</feature>
<feature type="transmembrane region" description="Helical" evidence="1">
    <location>
        <begin position="82"/>
        <end position="100"/>
    </location>
</feature>
<keyword evidence="1" id="KW-0472">Membrane</keyword>
<dbReference type="EMBL" id="MUBC01000018">
    <property type="protein sequence ID" value="ONM44055.1"/>
    <property type="molecule type" value="Genomic_DNA"/>
</dbReference>
<feature type="transmembrane region" description="Helical" evidence="1">
    <location>
        <begin position="32"/>
        <end position="52"/>
    </location>
</feature>